<dbReference type="EMBL" id="FRAS01000001">
    <property type="protein sequence ID" value="SHK06165.1"/>
    <property type="molecule type" value="Genomic_DNA"/>
</dbReference>
<evidence type="ECO:0000256" key="1">
    <source>
        <dbReference type="SAM" id="SignalP"/>
    </source>
</evidence>
<dbReference type="AlphaFoldDB" id="A0A1M6PDY2"/>
<dbReference type="OrthoDB" id="655382at2"/>
<name>A0A1M6PDY2_9BACT</name>
<dbReference type="RefSeq" id="WP_073280833.1">
    <property type="nucleotide sequence ID" value="NZ_FRAS01000001.1"/>
</dbReference>
<protein>
    <submittedName>
        <fullName evidence="2">Uncharacterized protein</fullName>
    </submittedName>
</protein>
<dbReference type="Proteomes" id="UP000183947">
    <property type="component" value="Unassembled WGS sequence"/>
</dbReference>
<feature type="signal peptide" evidence="1">
    <location>
        <begin position="1"/>
        <end position="23"/>
    </location>
</feature>
<sequence>MRPASTIYSLPVLLGLLACGFVAKGQAGAEPEPALAASVAAAQQQYDASFTAHPQLYNGVEYADYSRRYHARTGHQFFLSAERQQGSAFYNEHHFLNLPLSYDLVLDQLVLQQNSNSLLLRMVSEKVRYFDIGSHHFVRLVADTTKGNVLRTGFYEVLQQGRVQVLAQRAKRLQEQLKDRNTDVVFIPADRLFARKDGVYYAVRSKGAVKRLFADKAKEVQAYMQTNNLRLSKAQFESTLVELTRYYNTLGT</sequence>
<feature type="chain" id="PRO_5012906702" evidence="1">
    <location>
        <begin position="24"/>
        <end position="252"/>
    </location>
</feature>
<organism evidence="2 3">
    <name type="scientific">Hymenobacter psychrotolerans DSM 18569</name>
    <dbReference type="NCBI Taxonomy" id="1121959"/>
    <lineage>
        <taxon>Bacteria</taxon>
        <taxon>Pseudomonadati</taxon>
        <taxon>Bacteroidota</taxon>
        <taxon>Cytophagia</taxon>
        <taxon>Cytophagales</taxon>
        <taxon>Hymenobacteraceae</taxon>
        <taxon>Hymenobacter</taxon>
    </lineage>
</organism>
<dbReference type="PROSITE" id="PS51257">
    <property type="entry name" value="PROKAR_LIPOPROTEIN"/>
    <property type="match status" value="1"/>
</dbReference>
<reference evidence="3" key="1">
    <citation type="submission" date="2016-11" db="EMBL/GenBank/DDBJ databases">
        <authorList>
            <person name="Varghese N."/>
            <person name="Submissions S."/>
        </authorList>
    </citation>
    <scope>NUCLEOTIDE SEQUENCE [LARGE SCALE GENOMIC DNA]</scope>
    <source>
        <strain evidence="3">DSM 18569</strain>
    </source>
</reference>
<evidence type="ECO:0000313" key="2">
    <source>
        <dbReference type="EMBL" id="SHK06165.1"/>
    </source>
</evidence>
<evidence type="ECO:0000313" key="3">
    <source>
        <dbReference type="Proteomes" id="UP000183947"/>
    </source>
</evidence>
<proteinExistence type="predicted"/>
<keyword evidence="3" id="KW-1185">Reference proteome</keyword>
<dbReference type="STRING" id="1121959.SAMN02746009_00208"/>
<keyword evidence="1" id="KW-0732">Signal</keyword>
<accession>A0A1M6PDY2</accession>
<gene>
    <name evidence="2" type="ORF">SAMN02746009_00208</name>
</gene>